<feature type="domain" description="Ancillary SecYEG translocon subunit/Cell division coordinator CpoB TPR" evidence="10">
    <location>
        <begin position="15"/>
        <end position="208"/>
    </location>
</feature>
<evidence type="ECO:0000256" key="6">
    <source>
        <dbReference type="ARBA" id="ARBA00023186"/>
    </source>
</evidence>
<dbReference type="Pfam" id="PF09976">
    <property type="entry name" value="TPR_21"/>
    <property type="match status" value="1"/>
</dbReference>
<dbReference type="AlphaFoldDB" id="A0A845BK02"/>
<evidence type="ECO:0000256" key="4">
    <source>
        <dbReference type="ARBA" id="ARBA00022989"/>
    </source>
</evidence>
<keyword evidence="4 9" id="KW-1133">Transmembrane helix</keyword>
<evidence type="ECO:0000259" key="10">
    <source>
        <dbReference type="Pfam" id="PF09976"/>
    </source>
</evidence>
<evidence type="ECO:0000256" key="5">
    <source>
        <dbReference type="ARBA" id="ARBA00023136"/>
    </source>
</evidence>
<feature type="transmembrane region" description="Helical" evidence="9">
    <location>
        <begin position="21"/>
        <end position="39"/>
    </location>
</feature>
<gene>
    <name evidence="11" type="ORF">GQF02_01140</name>
</gene>
<organism evidence="11 12">
    <name type="scientific">Craterilacuibacter sinensis</name>
    <dbReference type="NCBI Taxonomy" id="2686017"/>
    <lineage>
        <taxon>Bacteria</taxon>
        <taxon>Pseudomonadati</taxon>
        <taxon>Pseudomonadota</taxon>
        <taxon>Betaproteobacteria</taxon>
        <taxon>Neisseriales</taxon>
        <taxon>Neisseriaceae</taxon>
        <taxon>Craterilacuibacter</taxon>
    </lineage>
</organism>
<evidence type="ECO:0000256" key="3">
    <source>
        <dbReference type="ARBA" id="ARBA00022692"/>
    </source>
</evidence>
<accession>A0A845BK02</accession>
<dbReference type="PIRSF" id="PIRSF006170">
    <property type="entry name" value="YfgM"/>
    <property type="match status" value="1"/>
</dbReference>
<protein>
    <recommendedName>
        <fullName evidence="8">Ancillary SecYEG translocon subunit</fullName>
    </recommendedName>
</protein>
<dbReference type="GO" id="GO:0044877">
    <property type="term" value="F:protein-containing complex binding"/>
    <property type="evidence" value="ECO:0007669"/>
    <property type="project" value="InterPro"/>
</dbReference>
<name>A0A845BK02_9NEIS</name>
<evidence type="ECO:0000313" key="11">
    <source>
        <dbReference type="EMBL" id="MXR35604.1"/>
    </source>
</evidence>
<evidence type="ECO:0000256" key="2">
    <source>
        <dbReference type="ARBA" id="ARBA00022475"/>
    </source>
</evidence>
<evidence type="ECO:0000256" key="8">
    <source>
        <dbReference type="ARBA" id="ARBA00024235"/>
    </source>
</evidence>
<keyword evidence="2" id="KW-1003">Cell membrane</keyword>
<dbReference type="InterPro" id="IPR011990">
    <property type="entry name" value="TPR-like_helical_dom_sf"/>
</dbReference>
<evidence type="ECO:0000256" key="7">
    <source>
        <dbReference type="ARBA" id="ARBA00024197"/>
    </source>
</evidence>
<dbReference type="SUPFAM" id="SSF48452">
    <property type="entry name" value="TPR-like"/>
    <property type="match status" value="1"/>
</dbReference>
<dbReference type="GO" id="GO:0005886">
    <property type="term" value="C:plasma membrane"/>
    <property type="evidence" value="ECO:0007669"/>
    <property type="project" value="UniProtKB-SubCell"/>
</dbReference>
<comment type="caution">
    <text evidence="11">The sequence shown here is derived from an EMBL/GenBank/DDBJ whole genome shotgun (WGS) entry which is preliminary data.</text>
</comment>
<sequence>MAFDLQEQEQIDTMRTFWQQWGKWLAAAVLVACAAYLGFKGWHLYQGERAEKASAVFAQLESAAPGGDLAKIRSITSSLQQEYGSTSYAPRASLLAAKLAFEKNDLAMAQSQLKWVIGNTKEPSVLAIAHLRLAAVLLDLKQYDGALAELNAEHPAGFDSFFLDMKGDVLFARGDHKAAMDAYKAALAKQSAEDPMREFVQAKIDAIGS</sequence>
<keyword evidence="3 9" id="KW-0812">Transmembrane</keyword>
<dbReference type="Gene3D" id="1.25.40.10">
    <property type="entry name" value="Tetratricopeptide repeat domain"/>
    <property type="match status" value="1"/>
</dbReference>
<evidence type="ECO:0000256" key="9">
    <source>
        <dbReference type="SAM" id="Phobius"/>
    </source>
</evidence>
<evidence type="ECO:0000313" key="12">
    <source>
        <dbReference type="Proteomes" id="UP000467214"/>
    </source>
</evidence>
<dbReference type="InterPro" id="IPR018704">
    <property type="entry name" value="SecYEG/CpoB_TPR"/>
</dbReference>
<keyword evidence="12" id="KW-1185">Reference proteome</keyword>
<dbReference type="RefSeq" id="WP_160794283.1">
    <property type="nucleotide sequence ID" value="NZ_WSSB01000001.1"/>
</dbReference>
<keyword evidence="6" id="KW-0143">Chaperone</keyword>
<dbReference type="InterPro" id="IPR026039">
    <property type="entry name" value="YfgM"/>
</dbReference>
<comment type="similarity">
    <text evidence="7">Belongs to the YfgM family.</text>
</comment>
<dbReference type="Proteomes" id="UP000467214">
    <property type="component" value="Unassembled WGS sequence"/>
</dbReference>
<dbReference type="PANTHER" id="PTHR38035">
    <property type="entry name" value="UPF0070 PROTEIN YFGM"/>
    <property type="match status" value="1"/>
</dbReference>
<dbReference type="PANTHER" id="PTHR38035:SF1">
    <property type="entry name" value="ANCILLARY SECYEG TRANSLOCON SUBUNIT"/>
    <property type="match status" value="1"/>
</dbReference>
<keyword evidence="5 9" id="KW-0472">Membrane</keyword>
<proteinExistence type="inferred from homology"/>
<evidence type="ECO:0000256" key="1">
    <source>
        <dbReference type="ARBA" id="ARBA00004401"/>
    </source>
</evidence>
<dbReference type="EMBL" id="WSSB01000001">
    <property type="protein sequence ID" value="MXR35604.1"/>
    <property type="molecule type" value="Genomic_DNA"/>
</dbReference>
<reference evidence="11 12" key="1">
    <citation type="submission" date="2019-12" db="EMBL/GenBank/DDBJ databases">
        <title>Neisseriaceae gen. nov. sp. Genome sequencing and assembly.</title>
        <authorList>
            <person name="Liu Z."/>
            <person name="Li A."/>
        </authorList>
    </citation>
    <scope>NUCLEOTIDE SEQUENCE [LARGE SCALE GENOMIC DNA]</scope>
    <source>
        <strain evidence="11 12">B2N2-7</strain>
    </source>
</reference>
<comment type="subcellular location">
    <subcellularLocation>
        <location evidence="1">Cell membrane</location>
        <topology evidence="1">Single-pass type II membrane protein</topology>
    </subcellularLocation>
</comment>